<dbReference type="PROSITE" id="PS00213">
    <property type="entry name" value="LIPOCALIN"/>
    <property type="match status" value="1"/>
</dbReference>
<feature type="signal peptide" evidence="2">
    <location>
        <begin position="1"/>
        <end position="19"/>
    </location>
</feature>
<keyword evidence="5" id="KW-1185">Reference proteome</keyword>
<dbReference type="EMBL" id="JAXCGZ010000193">
    <property type="protein sequence ID" value="KAK7086433.1"/>
    <property type="molecule type" value="Genomic_DNA"/>
</dbReference>
<organism evidence="4 5">
    <name type="scientific">Halocaridina rubra</name>
    <name type="common">Hawaiian red shrimp</name>
    <dbReference type="NCBI Taxonomy" id="373956"/>
    <lineage>
        <taxon>Eukaryota</taxon>
        <taxon>Metazoa</taxon>
        <taxon>Ecdysozoa</taxon>
        <taxon>Arthropoda</taxon>
        <taxon>Crustacea</taxon>
        <taxon>Multicrustacea</taxon>
        <taxon>Malacostraca</taxon>
        <taxon>Eumalacostraca</taxon>
        <taxon>Eucarida</taxon>
        <taxon>Decapoda</taxon>
        <taxon>Pleocyemata</taxon>
        <taxon>Caridea</taxon>
        <taxon>Atyoidea</taxon>
        <taxon>Atyidae</taxon>
        <taxon>Halocaridina</taxon>
    </lineage>
</organism>
<dbReference type="Proteomes" id="UP001381693">
    <property type="component" value="Unassembled WGS sequence"/>
</dbReference>
<dbReference type="GO" id="GO:0031409">
    <property type="term" value="F:pigment binding"/>
    <property type="evidence" value="ECO:0007669"/>
    <property type="project" value="InterPro"/>
</dbReference>
<sequence length="267" mass="29331">MRAESGVLVFGLLFGLVSAHDWGWGNCPTIPPVKNFSVSKFLGLWYVIELFDSSSTCQTLNYTRVSETQLTVTKGRQLYLLDTLNIDHTNSYTGRLDIPDGDNAASMRVKWPLNIAGKADYTIFDTDYDTYGAIFECQQISTLAHRQSATILSRNPTLDATFVDRVKRLMTTHGIQTSHFDKIDHSTCTQRNDADLKIDIDDSTFKNIMNSATDGIKNVATQVANGASNVADAVVGITRRFGASTDDTSGSVVNAEISQDPDVEIIS</sequence>
<comment type="caution">
    <text evidence="4">The sequence shown here is derived from an EMBL/GenBank/DDBJ whole genome shotgun (WGS) entry which is preliminary data.</text>
</comment>
<dbReference type="InterPro" id="IPR022272">
    <property type="entry name" value="Lipocalin_CS"/>
</dbReference>
<keyword evidence="2" id="KW-0732">Signal</keyword>
<dbReference type="PANTHER" id="PTHR10612:SF49">
    <property type="entry name" value="APOLIPOPROTEIN D-LIKE PROTEIN"/>
    <property type="match status" value="1"/>
</dbReference>
<protein>
    <recommendedName>
        <fullName evidence="3">Lipocalin/cytosolic fatty-acid binding domain-containing protein</fullName>
    </recommendedName>
</protein>
<accession>A0AAN9FTS4</accession>
<reference evidence="4 5" key="1">
    <citation type="submission" date="2023-11" db="EMBL/GenBank/DDBJ databases">
        <title>Halocaridina rubra genome assembly.</title>
        <authorList>
            <person name="Smith C."/>
        </authorList>
    </citation>
    <scope>NUCLEOTIDE SEQUENCE [LARGE SCALE GENOMIC DNA]</scope>
    <source>
        <strain evidence="4">EP-1</strain>
        <tissue evidence="4">Whole</tissue>
    </source>
</reference>
<evidence type="ECO:0000256" key="2">
    <source>
        <dbReference type="SAM" id="SignalP"/>
    </source>
</evidence>
<keyword evidence="1" id="KW-1015">Disulfide bond</keyword>
<proteinExistence type="predicted"/>
<dbReference type="InterPro" id="IPR003057">
    <property type="entry name" value="Invtbrt_color"/>
</dbReference>
<name>A0AAN9FTS4_HALRR</name>
<dbReference type="InterPro" id="IPR000566">
    <property type="entry name" value="Lipocln_cytosolic_FA-bd_dom"/>
</dbReference>
<dbReference type="Gene3D" id="2.40.128.20">
    <property type="match status" value="1"/>
</dbReference>
<dbReference type="GO" id="GO:0005737">
    <property type="term" value="C:cytoplasm"/>
    <property type="evidence" value="ECO:0007669"/>
    <property type="project" value="TreeGrafter"/>
</dbReference>
<dbReference type="AlphaFoldDB" id="A0AAN9FTS4"/>
<dbReference type="Pfam" id="PF08212">
    <property type="entry name" value="Lipocalin_2"/>
    <property type="match status" value="1"/>
</dbReference>
<dbReference type="GO" id="GO:0006629">
    <property type="term" value="P:lipid metabolic process"/>
    <property type="evidence" value="ECO:0007669"/>
    <property type="project" value="TreeGrafter"/>
</dbReference>
<evidence type="ECO:0000313" key="4">
    <source>
        <dbReference type="EMBL" id="KAK7086433.1"/>
    </source>
</evidence>
<evidence type="ECO:0000313" key="5">
    <source>
        <dbReference type="Proteomes" id="UP001381693"/>
    </source>
</evidence>
<dbReference type="GO" id="GO:0000302">
    <property type="term" value="P:response to reactive oxygen species"/>
    <property type="evidence" value="ECO:0007669"/>
    <property type="project" value="TreeGrafter"/>
</dbReference>
<gene>
    <name evidence="4" type="ORF">SK128_011938</name>
</gene>
<dbReference type="InterPro" id="IPR012674">
    <property type="entry name" value="Calycin"/>
</dbReference>
<evidence type="ECO:0000256" key="1">
    <source>
        <dbReference type="ARBA" id="ARBA00023157"/>
    </source>
</evidence>
<feature type="chain" id="PRO_5042986541" description="Lipocalin/cytosolic fatty-acid binding domain-containing protein" evidence="2">
    <location>
        <begin position="20"/>
        <end position="267"/>
    </location>
</feature>
<dbReference type="PANTHER" id="PTHR10612">
    <property type="entry name" value="APOLIPOPROTEIN D"/>
    <property type="match status" value="1"/>
</dbReference>
<dbReference type="PRINTS" id="PR01273">
    <property type="entry name" value="INVTBRTCOLOR"/>
</dbReference>
<dbReference type="SUPFAM" id="SSF50814">
    <property type="entry name" value="Lipocalins"/>
    <property type="match status" value="1"/>
</dbReference>
<feature type="domain" description="Lipocalin/cytosolic fatty-acid binding" evidence="3">
    <location>
        <begin position="38"/>
        <end position="182"/>
    </location>
</feature>
<evidence type="ECO:0000259" key="3">
    <source>
        <dbReference type="Pfam" id="PF08212"/>
    </source>
</evidence>